<dbReference type="InterPro" id="IPR036249">
    <property type="entry name" value="Thioredoxin-like_sf"/>
</dbReference>
<keyword evidence="3" id="KW-1185">Reference proteome</keyword>
<dbReference type="CDD" id="cd03024">
    <property type="entry name" value="DsbA_FrnE"/>
    <property type="match status" value="1"/>
</dbReference>
<dbReference type="Proteomes" id="UP000681315">
    <property type="component" value="Unassembled WGS sequence"/>
</dbReference>
<dbReference type="SUPFAM" id="SSF52833">
    <property type="entry name" value="Thioredoxin-like"/>
    <property type="match status" value="1"/>
</dbReference>
<dbReference type="EMBL" id="JAGEVG010000025">
    <property type="protein sequence ID" value="MBO3099946.1"/>
    <property type="molecule type" value="Genomic_DNA"/>
</dbReference>
<dbReference type="InterPro" id="IPR001853">
    <property type="entry name" value="DSBA-like_thioredoxin_dom"/>
</dbReference>
<protein>
    <submittedName>
        <fullName evidence="2">DsbA family oxidoreductase</fullName>
    </submittedName>
</protein>
<name>A0ABS3SWX0_9FLAO</name>
<reference evidence="2 3" key="1">
    <citation type="submission" date="2021-03" db="EMBL/GenBank/DDBJ databases">
        <title>Gelidibacter sp. nov., isolated from costal sediment.</title>
        <authorList>
            <person name="Lun K.-Y."/>
        </authorList>
    </citation>
    <scope>NUCLEOTIDE SEQUENCE [LARGE SCALE GENOMIC DNA]</scope>
    <source>
        <strain evidence="2 3">DF109</strain>
    </source>
</reference>
<dbReference type="PANTHER" id="PTHR13887">
    <property type="entry name" value="GLUTATHIONE S-TRANSFERASE KAPPA"/>
    <property type="match status" value="1"/>
</dbReference>
<dbReference type="Pfam" id="PF01323">
    <property type="entry name" value="DSBA"/>
    <property type="match status" value="1"/>
</dbReference>
<dbReference type="Gene3D" id="3.40.30.10">
    <property type="entry name" value="Glutaredoxin"/>
    <property type="match status" value="1"/>
</dbReference>
<proteinExistence type="predicted"/>
<evidence type="ECO:0000259" key="1">
    <source>
        <dbReference type="Pfam" id="PF01323"/>
    </source>
</evidence>
<dbReference type="PANTHER" id="PTHR13887:SF41">
    <property type="entry name" value="THIOREDOXIN SUPERFAMILY PROTEIN"/>
    <property type="match status" value="1"/>
</dbReference>
<feature type="domain" description="DSBA-like thioredoxin" evidence="1">
    <location>
        <begin position="2"/>
        <end position="203"/>
    </location>
</feature>
<sequence>MTITIWSDIRCPFCYIGKRKLENAISQFKHKDDVSIEWKSFELDPNLRTNPDISTIDYFVNKGANMDQMSQMLANSTAMAKEVGIDFNFKDAVVANSFNAHKLMHAAKNINKQNEAKELLLKAHFTDGKNIDDMKVLVEIGESLGFEAEDIEKQLNDSALDKNVAEDQMQAKEIGVTGVPFFVFNNKHALSGAQPEEVFLEALENAYNE</sequence>
<gene>
    <name evidence="2" type="ORF">J4051_16870</name>
</gene>
<accession>A0ABS3SWX0</accession>
<organism evidence="2 3">
    <name type="scientific">Gelidibacter pelagius</name>
    <dbReference type="NCBI Taxonomy" id="2819985"/>
    <lineage>
        <taxon>Bacteria</taxon>
        <taxon>Pseudomonadati</taxon>
        <taxon>Bacteroidota</taxon>
        <taxon>Flavobacteriia</taxon>
        <taxon>Flavobacteriales</taxon>
        <taxon>Flavobacteriaceae</taxon>
        <taxon>Gelidibacter</taxon>
    </lineage>
</organism>
<dbReference type="RefSeq" id="WP_208235053.1">
    <property type="nucleotide sequence ID" value="NZ_JAGEVG010000025.1"/>
</dbReference>
<comment type="caution">
    <text evidence="2">The sequence shown here is derived from an EMBL/GenBank/DDBJ whole genome shotgun (WGS) entry which is preliminary data.</text>
</comment>
<evidence type="ECO:0000313" key="3">
    <source>
        <dbReference type="Proteomes" id="UP000681315"/>
    </source>
</evidence>
<evidence type="ECO:0000313" key="2">
    <source>
        <dbReference type="EMBL" id="MBO3099946.1"/>
    </source>
</evidence>